<dbReference type="EMBL" id="JAHMHS010000007">
    <property type="protein sequence ID" value="KAK1730224.1"/>
    <property type="molecule type" value="Genomic_DNA"/>
</dbReference>
<keyword evidence="2" id="KW-1185">Reference proteome</keyword>
<dbReference type="AlphaFoldDB" id="A0AAD9D1S8"/>
<protein>
    <submittedName>
        <fullName evidence="1">Uncharacterized protein</fullName>
    </submittedName>
</protein>
<organism evidence="1 2">
    <name type="scientific">Glomerella acutata</name>
    <name type="common">Colletotrichum acutatum</name>
    <dbReference type="NCBI Taxonomy" id="27357"/>
    <lineage>
        <taxon>Eukaryota</taxon>
        <taxon>Fungi</taxon>
        <taxon>Dikarya</taxon>
        <taxon>Ascomycota</taxon>
        <taxon>Pezizomycotina</taxon>
        <taxon>Sordariomycetes</taxon>
        <taxon>Hypocreomycetidae</taxon>
        <taxon>Glomerellales</taxon>
        <taxon>Glomerellaceae</taxon>
        <taxon>Colletotrichum</taxon>
        <taxon>Colletotrichum acutatum species complex</taxon>
    </lineage>
</organism>
<sequence>MLAAGCLPCCPTLLWYRLPSASIPEASSSAMQSCSVIHNSPGNWWGLDSEETVMFLGSASWNPPPYLRLCQPAVKPPDFDLRTDREFPQVIDISVTRNWKLSEWIKSCVTFALP</sequence>
<reference evidence="1" key="1">
    <citation type="submission" date="2021-12" db="EMBL/GenBank/DDBJ databases">
        <title>Comparative genomics, transcriptomics and evolutionary studies reveal genomic signatures of adaptation to plant cell wall in hemibiotrophic fungi.</title>
        <authorList>
            <consortium name="DOE Joint Genome Institute"/>
            <person name="Baroncelli R."/>
            <person name="Diaz J.F."/>
            <person name="Benocci T."/>
            <person name="Peng M."/>
            <person name="Battaglia E."/>
            <person name="Haridas S."/>
            <person name="Andreopoulos W."/>
            <person name="Labutti K."/>
            <person name="Pangilinan J."/>
            <person name="Floch G.L."/>
            <person name="Makela M.R."/>
            <person name="Henrissat B."/>
            <person name="Grigoriev I.V."/>
            <person name="Crouch J.A."/>
            <person name="De Vries R.P."/>
            <person name="Sukno S.A."/>
            <person name="Thon M.R."/>
        </authorList>
    </citation>
    <scope>NUCLEOTIDE SEQUENCE</scope>
    <source>
        <strain evidence="1">CBS 112980</strain>
    </source>
</reference>
<accession>A0AAD9D1S8</accession>
<evidence type="ECO:0000313" key="1">
    <source>
        <dbReference type="EMBL" id="KAK1730224.1"/>
    </source>
</evidence>
<comment type="caution">
    <text evidence="1">The sequence shown here is derived from an EMBL/GenBank/DDBJ whole genome shotgun (WGS) entry which is preliminary data.</text>
</comment>
<dbReference type="GeneID" id="85393930"/>
<dbReference type="Proteomes" id="UP001244207">
    <property type="component" value="Unassembled WGS sequence"/>
</dbReference>
<name>A0AAD9D1S8_GLOAC</name>
<gene>
    <name evidence="1" type="ORF">BDZ83DRAFT_647004</name>
</gene>
<proteinExistence type="predicted"/>
<evidence type="ECO:0000313" key="2">
    <source>
        <dbReference type="Proteomes" id="UP001244207"/>
    </source>
</evidence>
<dbReference type="RefSeq" id="XP_060370279.1">
    <property type="nucleotide sequence ID" value="XM_060510031.1"/>
</dbReference>